<dbReference type="EMBL" id="JAPDFW010000028">
    <property type="protein sequence ID" value="KAJ5079535.1"/>
    <property type="molecule type" value="Genomic_DNA"/>
</dbReference>
<gene>
    <name evidence="1" type="ORF">M0811_00722</name>
    <name evidence="2" type="ORF">M0811_14451</name>
</gene>
<comment type="caution">
    <text evidence="2">The sequence shown here is derived from an EMBL/GenBank/DDBJ whole genome shotgun (WGS) entry which is preliminary data.</text>
</comment>
<evidence type="ECO:0000313" key="1">
    <source>
        <dbReference type="EMBL" id="KAJ5074094.1"/>
    </source>
</evidence>
<dbReference type="EMBL" id="JAPDFW010000070">
    <property type="protein sequence ID" value="KAJ5074094.1"/>
    <property type="molecule type" value="Genomic_DNA"/>
</dbReference>
<evidence type="ECO:0000313" key="3">
    <source>
        <dbReference type="Proteomes" id="UP001149090"/>
    </source>
</evidence>
<dbReference type="AlphaFoldDB" id="A0A9Q0LYC1"/>
<keyword evidence="3" id="KW-1185">Reference proteome</keyword>
<sequence length="182" mass="21439">MNSKLIFNSRIFRLKSFVEETGKKYYRCMTPNCGATLIRFNNQYRLNRPHSEECEKQIQGNESLSKRFWEFINQMASELGKTSMEIYQLAVERINSEIGEDDHFEIPPAHHVLQTISTIRKARFPFELIRILSESPYSQTKNEKKFWRFSSEVLIQDKKEMAVCWFSDSVASSLFPGQSDIY</sequence>
<protein>
    <submittedName>
        <fullName evidence="2">Uncharacterized protein</fullName>
    </submittedName>
</protein>
<accession>A0A9Q0LYC1</accession>
<reference evidence="2" key="1">
    <citation type="submission" date="2022-10" db="EMBL/GenBank/DDBJ databases">
        <title>Novel sulphate-reducing endosymbionts in the free-living metamonad Anaeramoeba.</title>
        <authorList>
            <person name="Jerlstrom-Hultqvist J."/>
            <person name="Cepicka I."/>
            <person name="Gallot-Lavallee L."/>
            <person name="Salas-Leiva D."/>
            <person name="Curtis B.A."/>
            <person name="Zahonova K."/>
            <person name="Pipaliya S."/>
            <person name="Dacks J."/>
            <person name="Roger A.J."/>
        </authorList>
    </citation>
    <scope>NUCLEOTIDE SEQUENCE</scope>
    <source>
        <strain evidence="2">BMAN</strain>
    </source>
</reference>
<organism evidence="2 3">
    <name type="scientific">Anaeramoeba ignava</name>
    <name type="common">Anaerobic marine amoeba</name>
    <dbReference type="NCBI Taxonomy" id="1746090"/>
    <lineage>
        <taxon>Eukaryota</taxon>
        <taxon>Metamonada</taxon>
        <taxon>Anaeramoebidae</taxon>
        <taxon>Anaeramoeba</taxon>
    </lineage>
</organism>
<evidence type="ECO:0000313" key="2">
    <source>
        <dbReference type="EMBL" id="KAJ5079535.1"/>
    </source>
</evidence>
<name>A0A9Q0LYC1_ANAIG</name>
<dbReference type="Proteomes" id="UP001149090">
    <property type="component" value="Unassembled WGS sequence"/>
</dbReference>
<proteinExistence type="predicted"/>